<organism evidence="3 4">
    <name type="scientific">Candidatus Fimiplasma intestinipullorum</name>
    <dbReference type="NCBI Taxonomy" id="2840825"/>
    <lineage>
        <taxon>Bacteria</taxon>
        <taxon>Bacillati</taxon>
        <taxon>Bacillota</taxon>
        <taxon>Clostridia</taxon>
        <taxon>Eubacteriales</taxon>
        <taxon>Candidatus Fimiplasma</taxon>
    </lineage>
</organism>
<feature type="domain" description="Phosphatidic acid phosphatase type 2/haloperoxidase" evidence="2">
    <location>
        <begin position="52"/>
        <end position="152"/>
    </location>
</feature>
<protein>
    <submittedName>
        <fullName evidence="3">Phosphatase PAP2 family protein</fullName>
    </submittedName>
</protein>
<dbReference type="SUPFAM" id="SSF48317">
    <property type="entry name" value="Acid phosphatase/Vanadium-dependent haloperoxidase"/>
    <property type="match status" value="1"/>
</dbReference>
<evidence type="ECO:0000313" key="4">
    <source>
        <dbReference type="Proteomes" id="UP000824175"/>
    </source>
</evidence>
<feature type="transmembrane region" description="Helical" evidence="1">
    <location>
        <begin position="123"/>
        <end position="145"/>
    </location>
</feature>
<feature type="transmembrane region" description="Helical" evidence="1">
    <location>
        <begin position="22"/>
        <end position="45"/>
    </location>
</feature>
<dbReference type="PANTHER" id="PTHR14969:SF13">
    <property type="entry name" value="AT30094P"/>
    <property type="match status" value="1"/>
</dbReference>
<evidence type="ECO:0000313" key="3">
    <source>
        <dbReference type="EMBL" id="HIU12960.1"/>
    </source>
</evidence>
<gene>
    <name evidence="3" type="ORF">IAD15_02700</name>
</gene>
<proteinExistence type="predicted"/>
<dbReference type="Pfam" id="PF01569">
    <property type="entry name" value="PAP2"/>
    <property type="match status" value="1"/>
</dbReference>
<comment type="caution">
    <text evidence="3">The sequence shown here is derived from an EMBL/GenBank/DDBJ whole genome shotgun (WGS) entry which is preliminary data.</text>
</comment>
<feature type="transmembrane region" description="Helical" evidence="1">
    <location>
        <begin position="52"/>
        <end position="77"/>
    </location>
</feature>
<keyword evidence="1" id="KW-0812">Transmembrane</keyword>
<keyword evidence="1" id="KW-1133">Transmembrane helix</keyword>
<dbReference type="PANTHER" id="PTHR14969">
    <property type="entry name" value="SPHINGOSINE-1-PHOSPHATE PHOSPHOHYDROLASE"/>
    <property type="match status" value="1"/>
</dbReference>
<dbReference type="InterPro" id="IPR036938">
    <property type="entry name" value="PAP2/HPO_sf"/>
</dbReference>
<dbReference type="Proteomes" id="UP000824175">
    <property type="component" value="Unassembled WGS sequence"/>
</dbReference>
<dbReference type="EMBL" id="DVMJ01000018">
    <property type="protein sequence ID" value="HIU12960.1"/>
    <property type="molecule type" value="Genomic_DNA"/>
</dbReference>
<keyword evidence="1" id="KW-0472">Membrane</keyword>
<name>A0A9D1HLY5_9FIRM</name>
<reference evidence="3" key="1">
    <citation type="submission" date="2020-10" db="EMBL/GenBank/DDBJ databases">
        <authorList>
            <person name="Gilroy R."/>
        </authorList>
    </citation>
    <scope>NUCLEOTIDE SEQUENCE</scope>
    <source>
        <strain evidence="3">CHK195-11698</strain>
    </source>
</reference>
<accession>A0A9D1HLY5</accession>
<sequence length="152" mass="16777">MAFNFGILDFIQHLRSPLGDLLMPFISMLGTGGILWIIIGLGLAIDPKHRKMAWVLFLALGIEFLLCNVLLKNLFAMPRPCDLNPSVTLLIPKPQDYSFPSGHTASSFAAVTVLYLMGVKRWYWALVPAGLIAFSGMYLDVHFPIDILGGSL</sequence>
<dbReference type="AlphaFoldDB" id="A0A9D1HLY5"/>
<dbReference type="InterPro" id="IPR000326">
    <property type="entry name" value="PAP2/HPO"/>
</dbReference>
<evidence type="ECO:0000259" key="2">
    <source>
        <dbReference type="SMART" id="SM00014"/>
    </source>
</evidence>
<dbReference type="GO" id="GO:0042392">
    <property type="term" value="F:sphingosine-1-phosphate phosphatase activity"/>
    <property type="evidence" value="ECO:0007669"/>
    <property type="project" value="TreeGrafter"/>
</dbReference>
<evidence type="ECO:0000256" key="1">
    <source>
        <dbReference type="SAM" id="Phobius"/>
    </source>
</evidence>
<dbReference type="Gene3D" id="1.20.144.10">
    <property type="entry name" value="Phosphatidic acid phosphatase type 2/haloperoxidase"/>
    <property type="match status" value="1"/>
</dbReference>
<reference evidence="3" key="2">
    <citation type="journal article" date="2021" name="PeerJ">
        <title>Extensive microbial diversity within the chicken gut microbiome revealed by metagenomics and culture.</title>
        <authorList>
            <person name="Gilroy R."/>
            <person name="Ravi A."/>
            <person name="Getino M."/>
            <person name="Pursley I."/>
            <person name="Horton D.L."/>
            <person name="Alikhan N.F."/>
            <person name="Baker D."/>
            <person name="Gharbi K."/>
            <person name="Hall N."/>
            <person name="Watson M."/>
            <person name="Adriaenssens E.M."/>
            <person name="Foster-Nyarko E."/>
            <person name="Jarju S."/>
            <person name="Secka A."/>
            <person name="Antonio M."/>
            <person name="Oren A."/>
            <person name="Chaudhuri R.R."/>
            <person name="La Ragione R."/>
            <person name="Hildebrand F."/>
            <person name="Pallen M.J."/>
        </authorList>
    </citation>
    <scope>NUCLEOTIDE SEQUENCE</scope>
    <source>
        <strain evidence="3">CHK195-11698</strain>
    </source>
</reference>
<dbReference type="SMART" id="SM00014">
    <property type="entry name" value="acidPPc"/>
    <property type="match status" value="1"/>
</dbReference>